<protein>
    <submittedName>
        <fullName evidence="1">Uncharacterized protein</fullName>
    </submittedName>
</protein>
<keyword evidence="2" id="KW-1185">Reference proteome</keyword>
<evidence type="ECO:0000313" key="1">
    <source>
        <dbReference type="EMBL" id="EFP92360.1"/>
    </source>
</evidence>
<proteinExistence type="predicted"/>
<dbReference type="Proteomes" id="UP000008783">
    <property type="component" value="Unassembled WGS sequence"/>
</dbReference>
<evidence type="ECO:0000313" key="2">
    <source>
        <dbReference type="Proteomes" id="UP000008783"/>
    </source>
</evidence>
<reference evidence="2" key="2">
    <citation type="journal article" date="2011" name="Proc. Natl. Acad. Sci. U.S.A.">
        <title>Obligate biotrophy features unraveled by the genomic analysis of rust fungi.</title>
        <authorList>
            <person name="Duplessis S."/>
            <person name="Cuomo C.A."/>
            <person name="Lin Y.-C."/>
            <person name="Aerts A."/>
            <person name="Tisserant E."/>
            <person name="Veneault-Fourrey C."/>
            <person name="Joly D.L."/>
            <person name="Hacquard S."/>
            <person name="Amselem J."/>
            <person name="Cantarel B.L."/>
            <person name="Chiu R."/>
            <person name="Coutinho P.M."/>
            <person name="Feau N."/>
            <person name="Field M."/>
            <person name="Frey P."/>
            <person name="Gelhaye E."/>
            <person name="Goldberg J."/>
            <person name="Grabherr M.G."/>
            <person name="Kodira C.D."/>
            <person name="Kohler A."/>
            <person name="Kuees U."/>
            <person name="Lindquist E.A."/>
            <person name="Lucas S.M."/>
            <person name="Mago R."/>
            <person name="Mauceli E."/>
            <person name="Morin E."/>
            <person name="Murat C."/>
            <person name="Pangilinan J.L."/>
            <person name="Park R."/>
            <person name="Pearson M."/>
            <person name="Quesneville H."/>
            <person name="Rouhier N."/>
            <person name="Sakthikumar S."/>
            <person name="Salamov A.A."/>
            <person name="Schmutz J."/>
            <person name="Selles B."/>
            <person name="Shapiro H."/>
            <person name="Tanguay P."/>
            <person name="Tuskan G.A."/>
            <person name="Henrissat B."/>
            <person name="Van de Peer Y."/>
            <person name="Rouze P."/>
            <person name="Ellis J.G."/>
            <person name="Dodds P.N."/>
            <person name="Schein J.E."/>
            <person name="Zhong S."/>
            <person name="Hamelin R.C."/>
            <person name="Grigoriev I.V."/>
            <person name="Szabo L.J."/>
            <person name="Martin F."/>
        </authorList>
    </citation>
    <scope>NUCLEOTIDE SEQUENCE [LARGE SCALE GENOMIC DNA]</scope>
    <source>
        <strain evidence="2">CRL 75-36-700-3 / race SCCL</strain>
    </source>
</reference>
<dbReference type="GeneID" id="10538024"/>
<dbReference type="HOGENOM" id="CLU_866364_0_0_1"/>
<dbReference type="RefSeq" id="XP_003336779.1">
    <property type="nucleotide sequence ID" value="XM_003336731.1"/>
</dbReference>
<dbReference type="VEuPathDB" id="FungiDB:PGTG_18347"/>
<dbReference type="InParanoid" id="E3L737"/>
<sequence>MYTLDAERVSPLGRRGVHSQRLRGETLSAVEGMYTLDTKRVSPLGRRGVHSQRLRGQTLSAVEGMYTLDTERVSPLGRRGVHSQRLRGQTLSAVEVCTSTREFLYLDGREEKLSAVESVYSRRRGETLSASKVYIPSTAERRNPLGVESVHTLNGREEKPSRRRECTYPQRPRGFPLLAVENAVSRPGGCLPAAAVGWGLIWFIDPQTLGVDSQTGRRFWGIDSLISGVSGFGIPAACQVNVFPIAVFRESKDMTVLQAYKYRLGLGLGVSNPNPNPTTEIETGTCAPIADRDGTVPTSFPFALSILHNCHDFKTYKFYLG</sequence>
<dbReference type="EMBL" id="DS178363">
    <property type="protein sequence ID" value="EFP92360.1"/>
    <property type="molecule type" value="Genomic_DNA"/>
</dbReference>
<dbReference type="KEGG" id="pgr:PGTG_18347"/>
<dbReference type="AlphaFoldDB" id="E3L737"/>
<name>E3L737_PUCGT</name>
<organism evidence="1 2">
    <name type="scientific">Puccinia graminis f. sp. tritici (strain CRL 75-36-700-3 / race SCCL)</name>
    <name type="common">Black stem rust fungus</name>
    <dbReference type="NCBI Taxonomy" id="418459"/>
    <lineage>
        <taxon>Eukaryota</taxon>
        <taxon>Fungi</taxon>
        <taxon>Dikarya</taxon>
        <taxon>Basidiomycota</taxon>
        <taxon>Pucciniomycotina</taxon>
        <taxon>Pucciniomycetes</taxon>
        <taxon>Pucciniales</taxon>
        <taxon>Pucciniaceae</taxon>
        <taxon>Puccinia</taxon>
    </lineage>
</organism>
<reference key="1">
    <citation type="submission" date="2007-01" db="EMBL/GenBank/DDBJ databases">
        <title>The Genome Sequence of Puccinia graminis f. sp. tritici Strain CRL 75-36-700-3.</title>
        <authorList>
            <consortium name="The Broad Institute Genome Sequencing Platform"/>
            <person name="Birren B."/>
            <person name="Lander E."/>
            <person name="Galagan J."/>
            <person name="Nusbaum C."/>
            <person name="Devon K."/>
            <person name="Cuomo C."/>
            <person name="Jaffe D."/>
            <person name="Butler J."/>
            <person name="Alvarez P."/>
            <person name="Gnerre S."/>
            <person name="Grabherr M."/>
            <person name="Mauceli E."/>
            <person name="Brockman W."/>
            <person name="Young S."/>
            <person name="LaButti K."/>
            <person name="Sykes S."/>
            <person name="DeCaprio D."/>
            <person name="Crawford M."/>
            <person name="Koehrsen M."/>
            <person name="Engels R."/>
            <person name="Montgomery P."/>
            <person name="Pearson M."/>
            <person name="Howarth C."/>
            <person name="Larson L."/>
            <person name="White J."/>
            <person name="Zeng Q."/>
            <person name="Kodira C."/>
            <person name="Yandava C."/>
            <person name="Alvarado L."/>
            <person name="O'Leary S."/>
            <person name="Szabo L."/>
            <person name="Dean R."/>
            <person name="Schein J."/>
        </authorList>
    </citation>
    <scope>NUCLEOTIDE SEQUENCE</scope>
    <source>
        <strain>CRL 75-36-700-3</strain>
    </source>
</reference>
<gene>
    <name evidence="1" type="ORF">PGTG_18347</name>
</gene>
<accession>E3L737</accession>